<evidence type="ECO:0000256" key="2">
    <source>
        <dbReference type="SAM" id="MobiDB-lite"/>
    </source>
</evidence>
<feature type="region of interest" description="Disordered" evidence="2">
    <location>
        <begin position="199"/>
        <end position="221"/>
    </location>
</feature>
<reference evidence="4" key="1">
    <citation type="journal article" date="2017" name="Front. Plant Sci.">
        <title>Climate Clever Clovers: New Paradigm to Reduce the Environmental Footprint of Ruminants by Breeding Low Methanogenic Forages Utilizing Haplotype Variation.</title>
        <authorList>
            <person name="Kaur P."/>
            <person name="Appels R."/>
            <person name="Bayer P.E."/>
            <person name="Keeble-Gagnere G."/>
            <person name="Wang J."/>
            <person name="Hirakawa H."/>
            <person name="Shirasawa K."/>
            <person name="Vercoe P."/>
            <person name="Stefanova K."/>
            <person name="Durmic Z."/>
            <person name="Nichols P."/>
            <person name="Revell C."/>
            <person name="Isobe S.N."/>
            <person name="Edwards D."/>
            <person name="Erskine W."/>
        </authorList>
    </citation>
    <scope>NUCLEOTIDE SEQUENCE [LARGE SCALE GENOMIC DNA]</scope>
    <source>
        <strain evidence="4">cv. Daliak</strain>
    </source>
</reference>
<evidence type="ECO:0000256" key="1">
    <source>
        <dbReference type="SAM" id="Coils"/>
    </source>
</evidence>
<dbReference type="PANTHER" id="PTHR36898">
    <property type="entry name" value="OSJNBB0026I12.6 PROTEIN"/>
    <property type="match status" value="1"/>
</dbReference>
<sequence>MSQQVILRPLRHHWPWLLHFHHSPISAKALYHHHLHLLPTKPSSSPPEPINTRRFSLAASRGSLRRTNVQKDEKEEQQQQQDPSIKSRNELKREAKRAVKWGMDLSSFNPPQIKRILRIVSLDQIVYEALMLVKSTFIEEKVFVVLPQRMGPDVREGRRRQFNYIGKLLRDVEPELMDRLIKATKDSDYEELRALTGLVSDDPEDDDDLIETEDKEEDDEEYKRYDESQVTRWFDGLINKDIQITNEVYSIQGVEFDRQELRKLVRKMQSAQEMKAADEEEEKKIETANIRAKKALTRFLCILSKNIADEL</sequence>
<gene>
    <name evidence="3" type="ORF">TSUD_51320</name>
</gene>
<name>A0A2Z6LK00_TRISU</name>
<keyword evidence="1" id="KW-0175">Coiled coil</keyword>
<proteinExistence type="predicted"/>
<dbReference type="SUPFAM" id="SSF158710">
    <property type="entry name" value="PSPTO4464-like"/>
    <property type="match status" value="1"/>
</dbReference>
<dbReference type="PANTHER" id="PTHR36898:SF1">
    <property type="entry name" value="OS04G0250700 PROTEIN"/>
    <property type="match status" value="1"/>
</dbReference>
<feature type="region of interest" description="Disordered" evidence="2">
    <location>
        <begin position="61"/>
        <end position="91"/>
    </location>
</feature>
<dbReference type="OrthoDB" id="1932188at2759"/>
<dbReference type="InterPro" id="IPR006839">
    <property type="entry name" value="DarP"/>
</dbReference>
<organism evidence="3 4">
    <name type="scientific">Trifolium subterraneum</name>
    <name type="common">Subterranean clover</name>
    <dbReference type="NCBI Taxonomy" id="3900"/>
    <lineage>
        <taxon>Eukaryota</taxon>
        <taxon>Viridiplantae</taxon>
        <taxon>Streptophyta</taxon>
        <taxon>Embryophyta</taxon>
        <taxon>Tracheophyta</taxon>
        <taxon>Spermatophyta</taxon>
        <taxon>Magnoliopsida</taxon>
        <taxon>eudicotyledons</taxon>
        <taxon>Gunneridae</taxon>
        <taxon>Pentapetalae</taxon>
        <taxon>rosids</taxon>
        <taxon>fabids</taxon>
        <taxon>Fabales</taxon>
        <taxon>Fabaceae</taxon>
        <taxon>Papilionoideae</taxon>
        <taxon>50 kb inversion clade</taxon>
        <taxon>NPAAA clade</taxon>
        <taxon>Hologalegina</taxon>
        <taxon>IRL clade</taxon>
        <taxon>Trifolieae</taxon>
        <taxon>Trifolium</taxon>
    </lineage>
</organism>
<dbReference type="EMBL" id="DF973178">
    <property type="protein sequence ID" value="GAU18022.1"/>
    <property type="molecule type" value="Genomic_DNA"/>
</dbReference>
<dbReference type="InterPro" id="IPR023153">
    <property type="entry name" value="DarP_sf"/>
</dbReference>
<protein>
    <submittedName>
        <fullName evidence="3">Uncharacterized protein</fullName>
    </submittedName>
</protein>
<keyword evidence="4" id="KW-1185">Reference proteome</keyword>
<dbReference type="Proteomes" id="UP000242715">
    <property type="component" value="Unassembled WGS sequence"/>
</dbReference>
<evidence type="ECO:0000313" key="4">
    <source>
        <dbReference type="Proteomes" id="UP000242715"/>
    </source>
</evidence>
<evidence type="ECO:0000313" key="3">
    <source>
        <dbReference type="EMBL" id="GAU18022.1"/>
    </source>
</evidence>
<dbReference type="Pfam" id="PF04751">
    <property type="entry name" value="DarP"/>
    <property type="match status" value="1"/>
</dbReference>
<feature type="compositionally biased region" description="Acidic residues" evidence="2">
    <location>
        <begin position="201"/>
        <end position="220"/>
    </location>
</feature>
<accession>A0A2Z6LK00</accession>
<dbReference type="AlphaFoldDB" id="A0A2Z6LK00"/>
<dbReference type="Gene3D" id="1.10.60.30">
    <property type="entry name" value="PSPTO4464-like domains"/>
    <property type="match status" value="1"/>
</dbReference>
<feature type="coiled-coil region" evidence="1">
    <location>
        <begin position="254"/>
        <end position="291"/>
    </location>
</feature>
<dbReference type="CDD" id="cd16331">
    <property type="entry name" value="YjgA-like"/>
    <property type="match status" value="1"/>
</dbReference>